<dbReference type="Proteomes" id="UP000283896">
    <property type="component" value="Unassembled WGS sequence"/>
</dbReference>
<proteinExistence type="predicted"/>
<dbReference type="RefSeq" id="WP_122225512.1">
    <property type="nucleotide sequence ID" value="NZ_CP103787.1"/>
</dbReference>
<feature type="compositionally biased region" description="Basic and acidic residues" evidence="1">
    <location>
        <begin position="63"/>
        <end position="74"/>
    </location>
</feature>
<comment type="caution">
    <text evidence="3">The sequence shown here is derived from an EMBL/GenBank/DDBJ whole genome shotgun (WGS) entry which is preliminary data.</text>
</comment>
<keyword evidence="4" id="KW-1185">Reference proteome</keyword>
<evidence type="ECO:0000256" key="1">
    <source>
        <dbReference type="SAM" id="MobiDB-lite"/>
    </source>
</evidence>
<feature type="transmembrane region" description="Helical" evidence="2">
    <location>
        <begin position="12"/>
        <end position="29"/>
    </location>
</feature>
<evidence type="ECO:0000313" key="3">
    <source>
        <dbReference type="EMBL" id="RMI88698.1"/>
    </source>
</evidence>
<gene>
    <name evidence="3" type="ORF">PSSA1_v1c4270</name>
</gene>
<evidence type="ECO:0000256" key="2">
    <source>
        <dbReference type="SAM" id="Phobius"/>
    </source>
</evidence>
<sequence length="74" mass="8540">MTTQKLHPLQITAYISIILHFIFIVAINYHNNQIPFLPKTAKQPEQTQETQPTNPPNQIKGEINNEKQETKNSN</sequence>
<evidence type="ECO:0000313" key="4">
    <source>
        <dbReference type="Proteomes" id="UP000283896"/>
    </source>
</evidence>
<keyword evidence="2" id="KW-0812">Transmembrane</keyword>
<dbReference type="AlphaFoldDB" id="A0A421NXI6"/>
<feature type="compositionally biased region" description="Low complexity" evidence="1">
    <location>
        <begin position="43"/>
        <end position="58"/>
    </location>
</feature>
<organism evidence="3 4">
    <name type="scientific">Candidatus Phytoplasma solani</name>
    <dbReference type="NCBI Taxonomy" id="69896"/>
    <lineage>
        <taxon>Bacteria</taxon>
        <taxon>Bacillati</taxon>
        <taxon>Mycoplasmatota</taxon>
        <taxon>Mollicutes</taxon>
        <taxon>Acholeplasmatales</taxon>
        <taxon>Acholeplasmataceae</taxon>
        <taxon>Candidatus Phytoplasma</taxon>
        <taxon>16SrXII (Stolbur group)</taxon>
    </lineage>
</organism>
<reference evidence="4" key="1">
    <citation type="submission" date="2016-11" db="EMBL/GenBank/DDBJ databases">
        <title>Genome sequence of Candidatus Phytoplasma solani strain SA-1.</title>
        <authorList>
            <person name="Haryono M."/>
            <person name="Samarzija I."/>
            <person name="Seruga Music M."/>
            <person name="Hogenhout S."/>
            <person name="Kuo C.-H."/>
        </authorList>
    </citation>
    <scope>NUCLEOTIDE SEQUENCE [LARGE SCALE GENOMIC DNA]</scope>
    <source>
        <strain evidence="4">SA-1</strain>
    </source>
</reference>
<protein>
    <submittedName>
        <fullName evidence="3">Uncharacterized protein</fullName>
    </submittedName>
</protein>
<keyword evidence="2" id="KW-0472">Membrane</keyword>
<accession>A0A421NXI6</accession>
<keyword evidence="2" id="KW-1133">Transmembrane helix</keyword>
<dbReference type="EMBL" id="MPBG01000005">
    <property type="protein sequence ID" value="RMI88698.1"/>
    <property type="molecule type" value="Genomic_DNA"/>
</dbReference>
<feature type="region of interest" description="Disordered" evidence="1">
    <location>
        <begin position="39"/>
        <end position="74"/>
    </location>
</feature>
<name>A0A421NXI6_9MOLU</name>